<dbReference type="GO" id="GO:0005576">
    <property type="term" value="C:extracellular region"/>
    <property type="evidence" value="ECO:0007669"/>
    <property type="project" value="TreeGrafter"/>
</dbReference>
<dbReference type="GO" id="GO:0009986">
    <property type="term" value="C:cell surface"/>
    <property type="evidence" value="ECO:0007669"/>
    <property type="project" value="TreeGrafter"/>
</dbReference>
<dbReference type="PANTHER" id="PTHR16631:SF14">
    <property type="entry name" value="FAMILY 17 GLUCOSIDASE SCW10-RELATED"/>
    <property type="match status" value="1"/>
</dbReference>
<feature type="signal peptide" evidence="5">
    <location>
        <begin position="1"/>
        <end position="19"/>
    </location>
</feature>
<protein>
    <submittedName>
        <fullName evidence="6">Uncharacterized protein</fullName>
    </submittedName>
</protein>
<feature type="compositionally biased region" description="Pro residues" evidence="4">
    <location>
        <begin position="66"/>
        <end position="83"/>
    </location>
</feature>
<comment type="caution">
    <text evidence="6">The sequence shown here is derived from an EMBL/GenBank/DDBJ whole genome shotgun (WGS) entry which is preliminary data.</text>
</comment>
<dbReference type="PRINTS" id="PR01217">
    <property type="entry name" value="PRICHEXTENSN"/>
</dbReference>
<organism evidence="6 7">
    <name type="scientific">Hymenoscyphus albidus</name>
    <dbReference type="NCBI Taxonomy" id="595503"/>
    <lineage>
        <taxon>Eukaryota</taxon>
        <taxon>Fungi</taxon>
        <taxon>Dikarya</taxon>
        <taxon>Ascomycota</taxon>
        <taxon>Pezizomycotina</taxon>
        <taxon>Leotiomycetes</taxon>
        <taxon>Helotiales</taxon>
        <taxon>Helotiaceae</taxon>
        <taxon>Hymenoscyphus</taxon>
    </lineage>
</organism>
<evidence type="ECO:0000256" key="2">
    <source>
        <dbReference type="ARBA" id="ARBA00008773"/>
    </source>
</evidence>
<proteinExistence type="inferred from homology"/>
<gene>
    <name evidence="6" type="ORF">HYALB_00013785</name>
</gene>
<dbReference type="GO" id="GO:0009277">
    <property type="term" value="C:fungal-type cell wall"/>
    <property type="evidence" value="ECO:0007669"/>
    <property type="project" value="TreeGrafter"/>
</dbReference>
<evidence type="ECO:0000256" key="3">
    <source>
        <dbReference type="ARBA" id="ARBA00022801"/>
    </source>
</evidence>
<comment type="subcellular location">
    <subcellularLocation>
        <location evidence="1">Cell envelope</location>
    </subcellularLocation>
</comment>
<dbReference type="SUPFAM" id="SSF51445">
    <property type="entry name" value="(Trans)glycosidases"/>
    <property type="match status" value="1"/>
</dbReference>
<feature type="chain" id="PRO_5040446009" evidence="5">
    <location>
        <begin position="20"/>
        <end position="426"/>
    </location>
</feature>
<evidence type="ECO:0000313" key="7">
    <source>
        <dbReference type="Proteomes" id="UP000701801"/>
    </source>
</evidence>
<feature type="region of interest" description="Disordered" evidence="4">
    <location>
        <begin position="60"/>
        <end position="83"/>
    </location>
</feature>
<name>A0A9N9LZ58_9HELO</name>
<dbReference type="Gene3D" id="3.20.20.80">
    <property type="entry name" value="Glycosidases"/>
    <property type="match status" value="2"/>
</dbReference>
<dbReference type="PANTHER" id="PTHR16631">
    <property type="entry name" value="GLUCAN 1,3-BETA-GLUCOSIDASE"/>
    <property type="match status" value="1"/>
</dbReference>
<evidence type="ECO:0000256" key="5">
    <source>
        <dbReference type="SAM" id="SignalP"/>
    </source>
</evidence>
<reference evidence="6" key="1">
    <citation type="submission" date="2021-07" db="EMBL/GenBank/DDBJ databases">
        <authorList>
            <person name="Durling M."/>
        </authorList>
    </citation>
    <scope>NUCLEOTIDE SEQUENCE</scope>
</reference>
<dbReference type="GO" id="GO:0042973">
    <property type="term" value="F:glucan endo-1,3-beta-D-glucosidase activity"/>
    <property type="evidence" value="ECO:0007669"/>
    <property type="project" value="TreeGrafter"/>
</dbReference>
<dbReference type="OrthoDB" id="941679at2759"/>
<evidence type="ECO:0000313" key="6">
    <source>
        <dbReference type="EMBL" id="CAG8981097.1"/>
    </source>
</evidence>
<dbReference type="InterPro" id="IPR017853">
    <property type="entry name" value="GH"/>
</dbReference>
<comment type="similarity">
    <text evidence="2">Belongs to the glycosyl hydrolase 17 family.</text>
</comment>
<dbReference type="GO" id="GO:0071555">
    <property type="term" value="P:cell wall organization"/>
    <property type="evidence" value="ECO:0007669"/>
    <property type="project" value="TreeGrafter"/>
</dbReference>
<keyword evidence="3" id="KW-0378">Hydrolase</keyword>
<accession>A0A9N9LZ58</accession>
<dbReference type="AlphaFoldDB" id="A0A9N9LZ58"/>
<evidence type="ECO:0000256" key="4">
    <source>
        <dbReference type="SAM" id="MobiDB-lite"/>
    </source>
</evidence>
<dbReference type="InterPro" id="IPR050732">
    <property type="entry name" value="Beta-glucan_modifiers"/>
</dbReference>
<evidence type="ECO:0000256" key="1">
    <source>
        <dbReference type="ARBA" id="ARBA00004196"/>
    </source>
</evidence>
<keyword evidence="5" id="KW-0732">Signal</keyword>
<dbReference type="Proteomes" id="UP000701801">
    <property type="component" value="Unassembled WGS sequence"/>
</dbReference>
<dbReference type="EMBL" id="CAJVRM010000447">
    <property type="protein sequence ID" value="CAG8981097.1"/>
    <property type="molecule type" value="Genomic_DNA"/>
</dbReference>
<sequence>MKTTTFAIAATSLLQLTLAQPFRRHAHQHQKKELITHVETVYVEGPHVIVYVDQYGAPQSTETVNPAPPTATPTPSPPPAPPVAPAPVPQPYVAPAPAPVPKPYVAPAVAPAPAPAPQPYVAPAVAPPAVEPAPAPVVQEAAAPLPTYSNPAPSKPAPASVGDGFGFSYSPYNGDGTCKTQAQVNTDFAALPSDYSTVRVYGTDCEQVARVLSACKAKSMKLFAGVFNLANLNSEVQTIIKAANGDWSLFDTISVGNELVNAGQTSPGAVLAAMDTARGLLKTAGYTGPIVTVDTLVATLAHPELCDKSDYCAVNSHPFFDGNVAASESGKFLTEQISNLKTKLANKNQRVVITETGWPSKGGANKKAIPSKDTQLASIESIKAAFSSNPSSIILFNTYNTMWKSDNPSTFGAEKYWGFLGDSPSG</sequence>
<keyword evidence="7" id="KW-1185">Reference proteome</keyword>